<feature type="region of interest" description="Disordered" evidence="1">
    <location>
        <begin position="268"/>
        <end position="288"/>
    </location>
</feature>
<feature type="region of interest" description="Disordered" evidence="1">
    <location>
        <begin position="1"/>
        <end position="35"/>
    </location>
</feature>
<feature type="compositionally biased region" description="Polar residues" evidence="1">
    <location>
        <begin position="9"/>
        <end position="35"/>
    </location>
</feature>
<evidence type="ECO:0000256" key="1">
    <source>
        <dbReference type="SAM" id="MobiDB-lite"/>
    </source>
</evidence>
<sequence length="307" mass="33776">MKEQLKTIEPTNEIPTTYLKTGDTATPESQSTDLQVSFHSTSLLQATSTENLQSNTTMIQYNSEEATTKADRNQTKLTTIEPTNYISTTQLTTGDTATPESQSTDLHVSVDSTSLQKANSTGNLQTNITTIQYNSEEATTKADRNQTKLTTIEPTNAISTTQLTTGDTATPESQSTDLHVSVDSTSLQNANSTGNLQTNITIIQYNSEEATTKADRNQTIDAQFSTELQECGKEENDESIQQAPRWQIEQVKRRTKLTTIEPTYDISTTQLTTGDTATPESQSTDLHVSVESTSLQKQIPLEIFKRT</sequence>
<dbReference type="EMBL" id="CAJPWZ010001487">
    <property type="protein sequence ID" value="CAG2216580.1"/>
    <property type="molecule type" value="Genomic_DNA"/>
</dbReference>
<gene>
    <name evidence="2" type="ORF">MEDL_30307</name>
</gene>
<dbReference type="AlphaFoldDB" id="A0A8S3S656"/>
<keyword evidence="3" id="KW-1185">Reference proteome</keyword>
<reference evidence="2" key="1">
    <citation type="submission" date="2021-03" db="EMBL/GenBank/DDBJ databases">
        <authorList>
            <person name="Bekaert M."/>
        </authorList>
    </citation>
    <scope>NUCLEOTIDE SEQUENCE</scope>
</reference>
<proteinExistence type="predicted"/>
<evidence type="ECO:0000313" key="2">
    <source>
        <dbReference type="EMBL" id="CAG2216580.1"/>
    </source>
</evidence>
<accession>A0A8S3S656</accession>
<organism evidence="2 3">
    <name type="scientific">Mytilus edulis</name>
    <name type="common">Blue mussel</name>
    <dbReference type="NCBI Taxonomy" id="6550"/>
    <lineage>
        <taxon>Eukaryota</taxon>
        <taxon>Metazoa</taxon>
        <taxon>Spiralia</taxon>
        <taxon>Lophotrochozoa</taxon>
        <taxon>Mollusca</taxon>
        <taxon>Bivalvia</taxon>
        <taxon>Autobranchia</taxon>
        <taxon>Pteriomorphia</taxon>
        <taxon>Mytilida</taxon>
        <taxon>Mytiloidea</taxon>
        <taxon>Mytilidae</taxon>
        <taxon>Mytilinae</taxon>
        <taxon>Mytilus</taxon>
    </lineage>
</organism>
<name>A0A8S3S656_MYTED</name>
<dbReference type="Proteomes" id="UP000683360">
    <property type="component" value="Unassembled WGS sequence"/>
</dbReference>
<evidence type="ECO:0000313" key="3">
    <source>
        <dbReference type="Proteomes" id="UP000683360"/>
    </source>
</evidence>
<comment type="caution">
    <text evidence="2">The sequence shown here is derived from an EMBL/GenBank/DDBJ whole genome shotgun (WGS) entry which is preliminary data.</text>
</comment>
<protein>
    <submittedName>
        <fullName evidence="2">Uncharacterized protein</fullName>
    </submittedName>
</protein>